<feature type="region of interest" description="Disordered" evidence="5">
    <location>
        <begin position="147"/>
        <end position="203"/>
    </location>
</feature>
<dbReference type="InterPro" id="IPR003439">
    <property type="entry name" value="ABC_transporter-like_ATP-bd"/>
</dbReference>
<dbReference type="GO" id="GO:0016887">
    <property type="term" value="F:ATP hydrolysis activity"/>
    <property type="evidence" value="ECO:0007669"/>
    <property type="project" value="InterPro"/>
</dbReference>
<keyword evidence="8" id="KW-1185">Reference proteome</keyword>
<dbReference type="PROSITE" id="PS00211">
    <property type="entry name" value="ABC_TRANSPORTER_1"/>
    <property type="match status" value="1"/>
</dbReference>
<dbReference type="PROSITE" id="PS50893">
    <property type="entry name" value="ABC_TRANSPORTER_2"/>
    <property type="match status" value="2"/>
</dbReference>
<feature type="compositionally biased region" description="Acidic residues" evidence="5">
    <location>
        <begin position="148"/>
        <end position="169"/>
    </location>
</feature>
<dbReference type="SMART" id="SM00382">
    <property type="entry name" value="AAA"/>
    <property type="match status" value="2"/>
</dbReference>
<comment type="caution">
    <text evidence="7">The sequence shown here is derived from an EMBL/GenBank/DDBJ whole genome shotgun (WGS) entry which is preliminary data.</text>
</comment>
<keyword evidence="1" id="KW-0677">Repeat</keyword>
<reference evidence="7" key="1">
    <citation type="journal article" date="2020" name="bioRxiv">
        <title>Comparative genomics of Chlamydomonas.</title>
        <authorList>
            <person name="Craig R.J."/>
            <person name="Hasan A.R."/>
            <person name="Ness R.W."/>
            <person name="Keightley P.D."/>
        </authorList>
    </citation>
    <scope>NUCLEOTIDE SEQUENCE</scope>
    <source>
        <strain evidence="7">CCAP 11/173</strain>
    </source>
</reference>
<name>A0A835WN81_9CHLO</name>
<evidence type="ECO:0000256" key="2">
    <source>
        <dbReference type="ARBA" id="ARBA00022741"/>
    </source>
</evidence>
<evidence type="ECO:0000256" key="1">
    <source>
        <dbReference type="ARBA" id="ARBA00022737"/>
    </source>
</evidence>
<protein>
    <recommendedName>
        <fullName evidence="6">ABC transporter domain-containing protein</fullName>
    </recommendedName>
</protein>
<dbReference type="OrthoDB" id="2110130at2759"/>
<dbReference type="Proteomes" id="UP000613740">
    <property type="component" value="Unassembled WGS sequence"/>
</dbReference>
<evidence type="ECO:0000256" key="5">
    <source>
        <dbReference type="SAM" id="MobiDB-lite"/>
    </source>
</evidence>
<dbReference type="Pfam" id="PF00005">
    <property type="entry name" value="ABC_tran"/>
    <property type="match status" value="3"/>
</dbReference>
<feature type="coiled-coil region" evidence="4">
    <location>
        <begin position="416"/>
        <end position="450"/>
    </location>
</feature>
<feature type="domain" description="ABC transporter" evidence="6">
    <location>
        <begin position="577"/>
        <end position="806"/>
    </location>
</feature>
<keyword evidence="4" id="KW-0175">Coiled coil</keyword>
<dbReference type="InterPro" id="IPR027417">
    <property type="entry name" value="P-loop_NTPase"/>
</dbReference>
<evidence type="ECO:0000256" key="4">
    <source>
        <dbReference type="SAM" id="Coils"/>
    </source>
</evidence>
<keyword evidence="2" id="KW-0547">Nucleotide-binding</keyword>
<dbReference type="InterPro" id="IPR032781">
    <property type="entry name" value="ABC_tran_Xtn"/>
</dbReference>
<dbReference type="PANTHER" id="PTHR19211">
    <property type="entry name" value="ATP-BINDING TRANSPORT PROTEIN-RELATED"/>
    <property type="match status" value="1"/>
</dbReference>
<dbReference type="EMBL" id="JAEHOD010000010">
    <property type="protein sequence ID" value="KAG2450914.1"/>
    <property type="molecule type" value="Genomic_DNA"/>
</dbReference>
<dbReference type="AlphaFoldDB" id="A0A835WN81"/>
<evidence type="ECO:0000259" key="6">
    <source>
        <dbReference type="PROSITE" id="PS50893"/>
    </source>
</evidence>
<dbReference type="Pfam" id="PF12848">
    <property type="entry name" value="ABC_tran_Xtn"/>
    <property type="match status" value="1"/>
</dbReference>
<evidence type="ECO:0000313" key="7">
    <source>
        <dbReference type="EMBL" id="KAG2450914.1"/>
    </source>
</evidence>
<keyword evidence="3" id="KW-0067">ATP-binding</keyword>
<dbReference type="InterPro" id="IPR017871">
    <property type="entry name" value="ABC_transporter-like_CS"/>
</dbReference>
<dbReference type="InterPro" id="IPR050611">
    <property type="entry name" value="ABCF"/>
</dbReference>
<organism evidence="7 8">
    <name type="scientific">Chlamydomonas schloesseri</name>
    <dbReference type="NCBI Taxonomy" id="2026947"/>
    <lineage>
        <taxon>Eukaryota</taxon>
        <taxon>Viridiplantae</taxon>
        <taxon>Chlorophyta</taxon>
        <taxon>core chlorophytes</taxon>
        <taxon>Chlorophyceae</taxon>
        <taxon>CS clade</taxon>
        <taxon>Chlamydomonadales</taxon>
        <taxon>Chlamydomonadaceae</taxon>
        <taxon>Chlamydomonas</taxon>
    </lineage>
</organism>
<dbReference type="FunFam" id="3.40.50.300:FF:000011">
    <property type="entry name" value="Putative ABC transporter ATP-binding component"/>
    <property type="match status" value="1"/>
</dbReference>
<proteinExistence type="predicted"/>
<accession>A0A835WN81</accession>
<dbReference type="PANTHER" id="PTHR19211:SF14">
    <property type="entry name" value="ATP-BINDING CASSETTE SUB-FAMILY F MEMBER 1"/>
    <property type="match status" value="1"/>
</dbReference>
<dbReference type="CDD" id="cd03221">
    <property type="entry name" value="ABCF_EF-3"/>
    <property type="match status" value="1"/>
</dbReference>
<dbReference type="SUPFAM" id="SSF52540">
    <property type="entry name" value="P-loop containing nucleoside triphosphate hydrolases"/>
    <property type="match status" value="2"/>
</dbReference>
<dbReference type="FunFam" id="3.40.50.300:FF:006172">
    <property type="entry name" value="Predicted protein"/>
    <property type="match status" value="1"/>
</dbReference>
<dbReference type="GO" id="GO:0005524">
    <property type="term" value="F:ATP binding"/>
    <property type="evidence" value="ECO:0007669"/>
    <property type="project" value="UniProtKB-KW"/>
</dbReference>
<dbReference type="InterPro" id="IPR003593">
    <property type="entry name" value="AAA+_ATPase"/>
</dbReference>
<feature type="region of interest" description="Disordered" evidence="5">
    <location>
        <begin position="1"/>
        <end position="24"/>
    </location>
</feature>
<feature type="domain" description="ABC transporter" evidence="6">
    <location>
        <begin position="51"/>
        <end position="413"/>
    </location>
</feature>
<evidence type="ECO:0000313" key="8">
    <source>
        <dbReference type="Proteomes" id="UP000613740"/>
    </source>
</evidence>
<dbReference type="Gene3D" id="3.40.50.300">
    <property type="entry name" value="P-loop containing nucleotide triphosphate hydrolases"/>
    <property type="match status" value="3"/>
</dbReference>
<gene>
    <name evidence="7" type="ORF">HYH02_004746</name>
</gene>
<evidence type="ECO:0000256" key="3">
    <source>
        <dbReference type="ARBA" id="ARBA00022840"/>
    </source>
</evidence>
<sequence>MPLRKEASSSSDSDADDRAAPPSSSLAAVEVQVQLSRFHLETLEGSATGVVEVRGLTLGVDKRELLTDAVLYLKSGVRYGLIGRNGTGKSTLLRALADKTIPGLPRDMKIVYVEQENVPGDGRTALQTVLDAGSARGRLVAQIAELEAALDDDPDPQEEERTDEQGEQEEAARESGARADNSTGDSEPPPPPHPPPRERLTRHQRRLVECVRAILATRAEDTAVEAEQAAARRSRLRGKVALRNALAAREAARRTREDELSYDKAASQAPQLLADLYEALDELGASEEEELAAASAVLEGLGFGAEQRDAPTKQLSGGWRMRVALGCALLARPHLLLLDEPTNHLDIQSILWLQDHLANHCAGQTLVLVSHDRAFLNAVAQETILLRDAALTYFPGTYEAYMQAKAEASAHKERQLGAQERQRAHFEATIQRAEKAARDAGDDKRLLQAASRKKKIDRIGSEKTADGKKFKVSYWVGYHDTLRPQVELDKPEEPVVIQLPPPEALRQRGPLLQLRDVTIAYGGSPKAVAEAEAATAAAVMAAAAAAANPVQSGTRSSKSAVTAGRKAAAEAAAAAAVAAEAAAAEARAAAGVVLSHVTFDVEAGSRIGLLGLNGSGKSSLMRVLAGQLAPAAGELAAPASTRLVVACLDQHSGRRLLQQHGRSSGPEGGPATPFTAVQGCCPTLRQQEVFDYLGKFAVPGPLASTPLAALSGGQRIRVALALEMLARPHVLLLDEPTNHLDLVTVQALAAAVNNWEGAVVLATHDLQFLKDTCNQVWVVEGGAVTRQPQPEAADAVADYAARLMQGIQRRAARSKRQ</sequence>